<accession>A0A116QT19</accession>
<evidence type="ECO:0000313" key="4">
    <source>
        <dbReference type="Proteomes" id="UP000071962"/>
    </source>
</evidence>
<dbReference type="Pfam" id="PF01381">
    <property type="entry name" value="HTH_3"/>
    <property type="match status" value="1"/>
</dbReference>
<dbReference type="InterPro" id="IPR010982">
    <property type="entry name" value="Lambda_DNA-bd_dom_sf"/>
</dbReference>
<dbReference type="PANTHER" id="PTHR46558">
    <property type="entry name" value="TRACRIPTIONAL REGULATORY PROTEIN-RELATED-RELATED"/>
    <property type="match status" value="1"/>
</dbReference>
<dbReference type="CDD" id="cd00093">
    <property type="entry name" value="HTH_XRE"/>
    <property type="match status" value="1"/>
</dbReference>
<evidence type="ECO:0000313" key="3">
    <source>
        <dbReference type="EMBL" id="CYX29879.1"/>
    </source>
</evidence>
<proteinExistence type="predicted"/>
<dbReference type="PANTHER" id="PTHR46558:SF11">
    <property type="entry name" value="HTH-TYPE TRANSCRIPTIONAL REGULATOR XRE"/>
    <property type="match status" value="1"/>
</dbReference>
<gene>
    <name evidence="3" type="ORF">ERS132551_01931</name>
</gene>
<keyword evidence="1 3" id="KW-0238">DNA-binding</keyword>
<dbReference type="PROSITE" id="PS50943">
    <property type="entry name" value="HTH_CROC1"/>
    <property type="match status" value="1"/>
</dbReference>
<dbReference type="EMBL" id="FIKT01000033">
    <property type="protein sequence ID" value="CYX29879.1"/>
    <property type="molecule type" value="Genomic_DNA"/>
</dbReference>
<evidence type="ECO:0000256" key="1">
    <source>
        <dbReference type="ARBA" id="ARBA00023125"/>
    </source>
</evidence>
<dbReference type="Proteomes" id="UP000071962">
    <property type="component" value="Unassembled WGS sequence"/>
</dbReference>
<dbReference type="InterPro" id="IPR001387">
    <property type="entry name" value="Cro/C1-type_HTH"/>
</dbReference>
<protein>
    <submittedName>
        <fullName evidence="3">DNA-binding phage protein</fullName>
    </submittedName>
</protein>
<dbReference type="AlphaFoldDB" id="A0A116QT19"/>
<dbReference type="SMART" id="SM00530">
    <property type="entry name" value="HTH_XRE"/>
    <property type="match status" value="1"/>
</dbReference>
<dbReference type="RefSeq" id="WP_052828129.1">
    <property type="nucleotide sequence ID" value="NZ_CEKS01000106.1"/>
</dbReference>
<name>A0A116QT19_STRSU</name>
<evidence type="ECO:0000259" key="2">
    <source>
        <dbReference type="PROSITE" id="PS50943"/>
    </source>
</evidence>
<sequence>MNRIRDLRIEKNRTQKEIADLLGVTSMTISRWEKEEKPAIKHEQAQTLANYFNVNVDYLLGSSDEASTFKTIGSVLDNLDIMKKYYEIMSDSDNIEALKLQQKSYNILEKYIDDPSLLEKLLRNIQQQSYINLLAGLIEFDKENQTNEARLLINYLTLEDIDKKIAFDLIQKLSDRNT</sequence>
<organism evidence="3 4">
    <name type="scientific">Streptococcus suis</name>
    <dbReference type="NCBI Taxonomy" id="1307"/>
    <lineage>
        <taxon>Bacteria</taxon>
        <taxon>Bacillati</taxon>
        <taxon>Bacillota</taxon>
        <taxon>Bacilli</taxon>
        <taxon>Lactobacillales</taxon>
        <taxon>Streptococcaceae</taxon>
        <taxon>Streptococcus</taxon>
    </lineage>
</organism>
<dbReference type="SUPFAM" id="SSF47413">
    <property type="entry name" value="lambda repressor-like DNA-binding domains"/>
    <property type="match status" value="1"/>
</dbReference>
<dbReference type="Gene3D" id="1.10.260.40">
    <property type="entry name" value="lambda repressor-like DNA-binding domains"/>
    <property type="match status" value="1"/>
</dbReference>
<reference evidence="3 4" key="1">
    <citation type="submission" date="2016-02" db="EMBL/GenBank/DDBJ databases">
        <authorList>
            <consortium name="Pathogen Informatics"/>
        </authorList>
    </citation>
    <scope>NUCLEOTIDE SEQUENCE [LARGE SCALE GENOMIC DNA]</scope>
    <source>
        <strain evidence="3 4">SS1062</strain>
    </source>
</reference>
<feature type="domain" description="HTH cro/C1-type" evidence="2">
    <location>
        <begin position="4"/>
        <end position="59"/>
    </location>
</feature>
<dbReference type="GO" id="GO:0003677">
    <property type="term" value="F:DNA binding"/>
    <property type="evidence" value="ECO:0007669"/>
    <property type="project" value="UniProtKB-KW"/>
</dbReference>